<dbReference type="InterPro" id="IPR013083">
    <property type="entry name" value="Znf_RING/FYVE/PHD"/>
</dbReference>
<evidence type="ECO:0000313" key="1">
    <source>
        <dbReference type="EMBL" id="RNA34172.1"/>
    </source>
</evidence>
<dbReference type="OrthoDB" id="1711136at2759"/>
<name>A0A3M7SEH7_BRAPC</name>
<evidence type="ECO:0000313" key="2">
    <source>
        <dbReference type="Proteomes" id="UP000276133"/>
    </source>
</evidence>
<keyword evidence="1" id="KW-0436">Ligase</keyword>
<comment type="caution">
    <text evidence="1">The sequence shown here is derived from an EMBL/GenBank/DDBJ whole genome shotgun (WGS) entry which is preliminary data.</text>
</comment>
<dbReference type="Pfam" id="PF13920">
    <property type="entry name" value="zf-C3HC4_3"/>
    <property type="match status" value="1"/>
</dbReference>
<gene>
    <name evidence="1" type="ORF">BpHYR1_003068</name>
</gene>
<dbReference type="EMBL" id="REGN01001518">
    <property type="protein sequence ID" value="RNA34172.1"/>
    <property type="molecule type" value="Genomic_DNA"/>
</dbReference>
<dbReference type="AlphaFoldDB" id="A0A3M7SEH7"/>
<dbReference type="Gene3D" id="3.30.40.10">
    <property type="entry name" value="Zinc/RING finger domain, C3HC4 (zinc finger)"/>
    <property type="match status" value="1"/>
</dbReference>
<sequence>MLEVADNIPEKLKGNIRVIIALYLIKNGANLYSRNRYNFTCLDFISDDLIKNYLIEYYSSLYYDLNLNRLTLKSSLKTNEVERCKLCDEEPITVTFLPCKHKCVCFDCSIRIKKCTDCHQCVVQKVDMNGTSLNFSRTELSELLQKKPNNVQYVWNEKKIQHFNVDIPYPLYLFFKYLIKLFFNKCHPYLFLNAEPSLFKYQMHSLSNSFFK</sequence>
<keyword evidence="2" id="KW-1185">Reference proteome</keyword>
<organism evidence="1 2">
    <name type="scientific">Brachionus plicatilis</name>
    <name type="common">Marine rotifer</name>
    <name type="synonym">Brachionus muelleri</name>
    <dbReference type="NCBI Taxonomy" id="10195"/>
    <lineage>
        <taxon>Eukaryota</taxon>
        <taxon>Metazoa</taxon>
        <taxon>Spiralia</taxon>
        <taxon>Gnathifera</taxon>
        <taxon>Rotifera</taxon>
        <taxon>Eurotatoria</taxon>
        <taxon>Monogononta</taxon>
        <taxon>Pseudotrocha</taxon>
        <taxon>Ploima</taxon>
        <taxon>Brachionidae</taxon>
        <taxon>Brachionus</taxon>
    </lineage>
</organism>
<dbReference type="Proteomes" id="UP000276133">
    <property type="component" value="Unassembled WGS sequence"/>
</dbReference>
<accession>A0A3M7SEH7</accession>
<reference evidence="1 2" key="1">
    <citation type="journal article" date="2018" name="Sci. Rep.">
        <title>Genomic signatures of local adaptation to the degree of environmental predictability in rotifers.</title>
        <authorList>
            <person name="Franch-Gras L."/>
            <person name="Hahn C."/>
            <person name="Garcia-Roger E.M."/>
            <person name="Carmona M.J."/>
            <person name="Serra M."/>
            <person name="Gomez A."/>
        </authorList>
    </citation>
    <scope>NUCLEOTIDE SEQUENCE [LARGE SCALE GENOMIC DNA]</scope>
    <source>
        <strain evidence="1">HYR1</strain>
    </source>
</reference>
<dbReference type="GO" id="GO:0016874">
    <property type="term" value="F:ligase activity"/>
    <property type="evidence" value="ECO:0007669"/>
    <property type="project" value="UniProtKB-KW"/>
</dbReference>
<dbReference type="STRING" id="10195.A0A3M7SEH7"/>
<proteinExistence type="predicted"/>
<protein>
    <submittedName>
        <fullName evidence="1">E3 ubiquitin-ligase MIB2-like</fullName>
    </submittedName>
</protein>